<name>A0A3P6A1A4_BRACM</name>
<evidence type="ECO:0000313" key="1">
    <source>
        <dbReference type="EMBL" id="CAG7881614.1"/>
    </source>
</evidence>
<dbReference type="AlphaFoldDB" id="A0A3P6A1A4"/>
<dbReference type="EMBL" id="LS974619">
    <property type="protein sequence ID" value="CAG7881614.1"/>
    <property type="molecule type" value="Genomic_DNA"/>
</dbReference>
<reference evidence="2" key="1">
    <citation type="submission" date="2018-11" db="EMBL/GenBank/DDBJ databases">
        <authorList>
            <consortium name="Genoscope - CEA"/>
            <person name="William W."/>
        </authorList>
    </citation>
    <scope>NUCLEOTIDE SEQUENCE</scope>
</reference>
<dbReference type="Proteomes" id="UP000694005">
    <property type="component" value="Chromosome A03"/>
</dbReference>
<evidence type="ECO:0000313" key="2">
    <source>
        <dbReference type="EMBL" id="VDC80923.1"/>
    </source>
</evidence>
<dbReference type="Gramene" id="A03p29570.2_BraZ1">
    <property type="protein sequence ID" value="A03p29570.2_BraZ1.CDS"/>
    <property type="gene ID" value="A03g29570.2_BraZ1"/>
</dbReference>
<dbReference type="EMBL" id="LR031572">
    <property type="protein sequence ID" value="VDC80923.1"/>
    <property type="molecule type" value="Genomic_DNA"/>
</dbReference>
<accession>A0A3P6A1A4</accession>
<protein>
    <submittedName>
        <fullName evidence="1">Uncharacterized protein</fullName>
    </submittedName>
</protein>
<gene>
    <name evidence="2" type="ORF">BRAA03T12141Z</name>
    <name evidence="1" type="ORF">BRAPAZ1V2_A03P29570.2</name>
</gene>
<proteinExistence type="predicted"/>
<organism evidence="2">
    <name type="scientific">Brassica campestris</name>
    <name type="common">Field mustard</name>
    <dbReference type="NCBI Taxonomy" id="3711"/>
    <lineage>
        <taxon>Eukaryota</taxon>
        <taxon>Viridiplantae</taxon>
        <taxon>Streptophyta</taxon>
        <taxon>Embryophyta</taxon>
        <taxon>Tracheophyta</taxon>
        <taxon>Spermatophyta</taxon>
        <taxon>Magnoliopsida</taxon>
        <taxon>eudicotyledons</taxon>
        <taxon>Gunneridae</taxon>
        <taxon>Pentapetalae</taxon>
        <taxon>rosids</taxon>
        <taxon>malvids</taxon>
        <taxon>Brassicales</taxon>
        <taxon>Brassicaceae</taxon>
        <taxon>Brassiceae</taxon>
        <taxon>Brassica</taxon>
    </lineage>
</organism>
<sequence>MAVMNHISDLRPFKSMWNVKGSLTAHGGLSQQSESNDLTPAKRTRTLIINLEETFD</sequence>